<feature type="compositionally biased region" description="Low complexity" evidence="1">
    <location>
        <begin position="39"/>
        <end position="49"/>
    </location>
</feature>
<reference evidence="2 3" key="1">
    <citation type="journal article" date="2018" name="Front. Plant Sci.">
        <title>Red Clover (Trifolium pratense) and Zigzag Clover (T. medium) - A Picture of Genomic Similarities and Differences.</title>
        <authorList>
            <person name="Dluhosova J."/>
            <person name="Istvanek J."/>
            <person name="Nedelnik J."/>
            <person name="Repkova J."/>
        </authorList>
    </citation>
    <scope>NUCLEOTIDE SEQUENCE [LARGE SCALE GENOMIC DNA]</scope>
    <source>
        <strain evidence="3">cv. 10/8</strain>
        <tissue evidence="2">Leaf</tissue>
    </source>
</reference>
<evidence type="ECO:0000313" key="3">
    <source>
        <dbReference type="Proteomes" id="UP000265520"/>
    </source>
</evidence>
<dbReference type="AlphaFoldDB" id="A0A392V1G3"/>
<organism evidence="2 3">
    <name type="scientific">Trifolium medium</name>
    <dbReference type="NCBI Taxonomy" id="97028"/>
    <lineage>
        <taxon>Eukaryota</taxon>
        <taxon>Viridiplantae</taxon>
        <taxon>Streptophyta</taxon>
        <taxon>Embryophyta</taxon>
        <taxon>Tracheophyta</taxon>
        <taxon>Spermatophyta</taxon>
        <taxon>Magnoliopsida</taxon>
        <taxon>eudicotyledons</taxon>
        <taxon>Gunneridae</taxon>
        <taxon>Pentapetalae</taxon>
        <taxon>rosids</taxon>
        <taxon>fabids</taxon>
        <taxon>Fabales</taxon>
        <taxon>Fabaceae</taxon>
        <taxon>Papilionoideae</taxon>
        <taxon>50 kb inversion clade</taxon>
        <taxon>NPAAA clade</taxon>
        <taxon>Hologalegina</taxon>
        <taxon>IRL clade</taxon>
        <taxon>Trifolieae</taxon>
        <taxon>Trifolium</taxon>
    </lineage>
</organism>
<feature type="non-terminal residue" evidence="2">
    <location>
        <position position="49"/>
    </location>
</feature>
<dbReference type="EMBL" id="LXQA011031671">
    <property type="protein sequence ID" value="MCI81957.1"/>
    <property type="molecule type" value="Genomic_DNA"/>
</dbReference>
<accession>A0A392V1G3</accession>
<feature type="region of interest" description="Disordered" evidence="1">
    <location>
        <begin position="17"/>
        <end position="49"/>
    </location>
</feature>
<evidence type="ECO:0000256" key="1">
    <source>
        <dbReference type="SAM" id="MobiDB-lite"/>
    </source>
</evidence>
<name>A0A392V1G3_9FABA</name>
<sequence length="49" mass="4868">MTPPEFMTYVDWSGVRPNFSGGGGAGAGVEGDAGDDAENAASDASMEEG</sequence>
<dbReference type="Proteomes" id="UP000265520">
    <property type="component" value="Unassembled WGS sequence"/>
</dbReference>
<evidence type="ECO:0000313" key="2">
    <source>
        <dbReference type="EMBL" id="MCI81957.1"/>
    </source>
</evidence>
<keyword evidence="3" id="KW-1185">Reference proteome</keyword>
<protein>
    <submittedName>
        <fullName evidence="2">Uncharacterized protein</fullName>
    </submittedName>
</protein>
<comment type="caution">
    <text evidence="2">The sequence shown here is derived from an EMBL/GenBank/DDBJ whole genome shotgun (WGS) entry which is preliminary data.</text>
</comment>
<feature type="compositionally biased region" description="Gly residues" evidence="1">
    <location>
        <begin position="20"/>
        <end position="31"/>
    </location>
</feature>
<proteinExistence type="predicted"/>